<dbReference type="Proteomes" id="UP000191144">
    <property type="component" value="Chromosome F"/>
</dbReference>
<evidence type="ECO:0000313" key="2">
    <source>
        <dbReference type="Proteomes" id="UP000191144"/>
    </source>
</evidence>
<dbReference type="AlphaFoldDB" id="A0A1G4JVF5"/>
<reference evidence="2" key="1">
    <citation type="submission" date="2016-03" db="EMBL/GenBank/DDBJ databases">
        <authorList>
            <person name="Devillers Hugo."/>
        </authorList>
    </citation>
    <scope>NUCLEOTIDE SEQUENCE [LARGE SCALE GENOMIC DNA]</scope>
</reference>
<sequence>MSYSQYAGFLQDEIDRYQSFQVPQLEGLDADVARSIQLTLARELAQQQQDAFRLVNRDKVLLEIQENERDLLRQDLNRIMACVGDLPRERVGADLIELQEARDGKFVSLEQLMKDIDNLPHISVVDSEDLDSESLLKEYNELRDGLKNKARAIRDASNLAPELKRQLDLFTNLEHAIQREGSEPSDYYTHFKQNVIAQAQETAKLVETVLKKDGKLPKDAVQQLNDIISTLELMR</sequence>
<organism evidence="1 2">
    <name type="scientific">Lachancea meyersii CBS 8951</name>
    <dbReference type="NCBI Taxonomy" id="1266667"/>
    <lineage>
        <taxon>Eukaryota</taxon>
        <taxon>Fungi</taxon>
        <taxon>Dikarya</taxon>
        <taxon>Ascomycota</taxon>
        <taxon>Saccharomycotina</taxon>
        <taxon>Saccharomycetes</taxon>
        <taxon>Saccharomycetales</taxon>
        <taxon>Saccharomycetaceae</taxon>
        <taxon>Lachancea</taxon>
    </lineage>
</organism>
<gene>
    <name evidence="1" type="ORF">LAME_0F10352G</name>
</gene>
<keyword evidence="2" id="KW-1185">Reference proteome</keyword>
<dbReference type="EMBL" id="LT598477">
    <property type="protein sequence ID" value="SCU95017.1"/>
    <property type="molecule type" value="Genomic_DNA"/>
</dbReference>
<name>A0A1G4JVF5_9SACH</name>
<accession>A0A1G4JVF5</accession>
<evidence type="ECO:0000313" key="1">
    <source>
        <dbReference type="EMBL" id="SCU95017.1"/>
    </source>
</evidence>
<proteinExistence type="predicted"/>
<protein>
    <submittedName>
        <fullName evidence="1">LAME_0F10352g1_1</fullName>
    </submittedName>
</protein>
<dbReference type="OrthoDB" id="4067856at2759"/>